<feature type="signal peptide" evidence="2">
    <location>
        <begin position="1"/>
        <end position="23"/>
    </location>
</feature>
<dbReference type="EMBL" id="JALLBG020000064">
    <property type="protein sequence ID" value="KAL3768452.1"/>
    <property type="molecule type" value="Genomic_DNA"/>
</dbReference>
<name>A0ABD3MYK3_9STRA</name>
<keyword evidence="2" id="KW-0732">Signal</keyword>
<sequence>MKASPAAASALLAAMMLVIGTTAEECVTGGFLLEFNGQCTPEAIIAAYESQVFHAPGGISPSCAIDAETDLLSKLSASGSTLQSLCDTVYANQEVVPFSNAAKRGTDMQFEQMFFNGRTDWQEEVETLYDDYGRVASTTATAILADDAEAVRVFFESVAQGRRVSWPGDQLPNFANTMGVTDTAGAPTCVTNAAMCCWPKDRQANDGNGNCAKPYDTNCVDKDVADNTDLCYVSNDRGTESTGYNSELGFTAFPNDNADGEGAIHCHGFAWSNDANDGSARYKANNLFFVSMYDHMHNRGYVENVPGAPMCACVEQMPTVTRSDCTQINLTETITIEYDSSTGLFVPKLTAVKVAFAACQGINNRNNDLWAYMARLYYQGDITPQQFGVAGRIITNESTCGTSTTKYQLNKIALTTGYDHDVSTWTNVAGREALKLRETYGHRAFVKSLTPDATAGHYGIIYRACASCTKTHMKIYYRRLTPIPETFNLLSNILYDRNNGAGQNVWNADFSLHSTYADAIAGANAWKCPGGVYNYDQTFYGECSPSGTRVSGQRSLFHPGWDSEKVDVAYYVNKAEDAATSLLIESTTTIGPGQWANYGAGIALENPTDRTMYMNAAGSDIWGNADDFSYWSETKSDDHRNIIVRVSGLSSMYNTAPVSWSKSGIMIRSTLEPGSPHYSVFLTGTQGVCTQGRMTLNGNPSHWNCVNIGAKTAWLKVEKRGNIFYSFAGAETVVGGGPSTITWTPIPWTTQTIPAFAVGQSYQVGLAVSSASYYPLEATFTNYDSQMATLPPTPAPSSTPTRVPTSTPTSAPSRLPTAKPTLAPSRLPTSKPTTAPSSKPTSKPTTAPSSKPTSAPSKKPTTKPTTAGAAQTFAPTTSKPTTSKPTTAKPTTAKPV</sequence>
<reference evidence="3 4" key="1">
    <citation type="submission" date="2024-10" db="EMBL/GenBank/DDBJ databases">
        <title>Updated reference genomes for cyclostephanoid diatoms.</title>
        <authorList>
            <person name="Roberts W.R."/>
            <person name="Alverson A.J."/>
        </authorList>
    </citation>
    <scope>NUCLEOTIDE SEQUENCE [LARGE SCALE GENOMIC DNA]</scope>
    <source>
        <strain evidence="3 4">AJA232-27</strain>
    </source>
</reference>
<keyword evidence="4" id="KW-1185">Reference proteome</keyword>
<evidence type="ECO:0000256" key="2">
    <source>
        <dbReference type="SAM" id="SignalP"/>
    </source>
</evidence>
<feature type="chain" id="PRO_5044874637" evidence="2">
    <location>
        <begin position="24"/>
        <end position="896"/>
    </location>
</feature>
<evidence type="ECO:0000313" key="4">
    <source>
        <dbReference type="Proteomes" id="UP001530293"/>
    </source>
</evidence>
<dbReference type="Proteomes" id="UP001530293">
    <property type="component" value="Unassembled WGS sequence"/>
</dbReference>
<evidence type="ECO:0000313" key="3">
    <source>
        <dbReference type="EMBL" id="KAL3768452.1"/>
    </source>
</evidence>
<proteinExistence type="predicted"/>
<feature type="compositionally biased region" description="Low complexity" evidence="1">
    <location>
        <begin position="798"/>
        <end position="818"/>
    </location>
</feature>
<gene>
    <name evidence="3" type="ORF">ACHAWU_002668</name>
</gene>
<organism evidence="3 4">
    <name type="scientific">Discostella pseudostelligera</name>
    <dbReference type="NCBI Taxonomy" id="259834"/>
    <lineage>
        <taxon>Eukaryota</taxon>
        <taxon>Sar</taxon>
        <taxon>Stramenopiles</taxon>
        <taxon>Ochrophyta</taxon>
        <taxon>Bacillariophyta</taxon>
        <taxon>Coscinodiscophyceae</taxon>
        <taxon>Thalassiosirophycidae</taxon>
        <taxon>Stephanodiscales</taxon>
        <taxon>Stephanodiscaceae</taxon>
        <taxon>Discostella</taxon>
    </lineage>
</organism>
<protein>
    <submittedName>
        <fullName evidence="3">Uncharacterized protein</fullName>
    </submittedName>
</protein>
<accession>A0ABD3MYK3</accession>
<feature type="region of interest" description="Disordered" evidence="1">
    <location>
        <begin position="787"/>
        <end position="896"/>
    </location>
</feature>
<feature type="compositionally biased region" description="Low complexity" evidence="1">
    <location>
        <begin position="828"/>
        <end position="867"/>
    </location>
</feature>
<dbReference type="AlphaFoldDB" id="A0ABD3MYK3"/>
<feature type="compositionally biased region" description="Low complexity" evidence="1">
    <location>
        <begin position="874"/>
        <end position="896"/>
    </location>
</feature>
<evidence type="ECO:0000256" key="1">
    <source>
        <dbReference type="SAM" id="MobiDB-lite"/>
    </source>
</evidence>
<comment type="caution">
    <text evidence="3">The sequence shown here is derived from an EMBL/GenBank/DDBJ whole genome shotgun (WGS) entry which is preliminary data.</text>
</comment>